<proteinExistence type="predicted"/>
<dbReference type="KEGG" id="nkf:Nkreftii_003247"/>
<keyword evidence="1" id="KW-0472">Membrane</keyword>
<dbReference type="EMBL" id="CP047423">
    <property type="protein sequence ID" value="QPD05473.1"/>
    <property type="molecule type" value="Genomic_DNA"/>
</dbReference>
<sequence length="84" mass="9775">MPISRRQYQRRYLQLVSYLAFTDARAKELLATDRKDDRNLRLVERAEMEEQTDDALAPARGILNGLRISFLLWSVLGLAFFLTS</sequence>
<feature type="transmembrane region" description="Helical" evidence="1">
    <location>
        <begin position="62"/>
        <end position="82"/>
    </location>
</feature>
<reference evidence="2 3" key="1">
    <citation type="journal article" date="2020" name="ISME J.">
        <title>Enrichment and physiological characterization of a novel comammox Nitrospira indicates ammonium inhibition of complete nitrification.</title>
        <authorList>
            <person name="Sakoula D."/>
            <person name="Koch H."/>
            <person name="Frank J."/>
            <person name="Jetten M.S.M."/>
            <person name="van Kessel M.A.H.J."/>
            <person name="Lucker S."/>
        </authorList>
    </citation>
    <scope>NUCLEOTIDE SEQUENCE [LARGE SCALE GENOMIC DNA]</scope>
    <source>
        <strain evidence="2">Comreactor17</strain>
    </source>
</reference>
<dbReference type="Proteomes" id="UP000593737">
    <property type="component" value="Chromosome"/>
</dbReference>
<protein>
    <submittedName>
        <fullName evidence="2">Uncharacterized protein</fullName>
    </submittedName>
</protein>
<dbReference type="AlphaFoldDB" id="A0A7S8FGL0"/>
<name>A0A7S8FGL0_9BACT</name>
<gene>
    <name evidence="2" type="ORF">Nkreftii_003247</name>
</gene>
<evidence type="ECO:0000313" key="2">
    <source>
        <dbReference type="EMBL" id="QPD05473.1"/>
    </source>
</evidence>
<organism evidence="2 3">
    <name type="scientific">Candidatus Nitrospira kreftii</name>
    <dbReference type="NCBI Taxonomy" id="2652173"/>
    <lineage>
        <taxon>Bacteria</taxon>
        <taxon>Pseudomonadati</taxon>
        <taxon>Nitrospirota</taxon>
        <taxon>Nitrospiria</taxon>
        <taxon>Nitrospirales</taxon>
        <taxon>Nitrospiraceae</taxon>
        <taxon>Nitrospira</taxon>
    </lineage>
</organism>
<evidence type="ECO:0000313" key="3">
    <source>
        <dbReference type="Proteomes" id="UP000593737"/>
    </source>
</evidence>
<evidence type="ECO:0000256" key="1">
    <source>
        <dbReference type="SAM" id="Phobius"/>
    </source>
</evidence>
<keyword evidence="1" id="KW-0812">Transmembrane</keyword>
<keyword evidence="1" id="KW-1133">Transmembrane helix</keyword>
<accession>A0A7S8FGL0</accession>